<dbReference type="InterPro" id="IPR050090">
    <property type="entry name" value="Tyrosine_recombinase_XerCD"/>
</dbReference>
<dbReference type="Pfam" id="PF00589">
    <property type="entry name" value="Phage_integrase"/>
    <property type="match status" value="1"/>
</dbReference>
<evidence type="ECO:0000256" key="1">
    <source>
        <dbReference type="ARBA" id="ARBA00008857"/>
    </source>
</evidence>
<dbReference type="Pfam" id="PF13102">
    <property type="entry name" value="Phage_int_SAM_5"/>
    <property type="match status" value="1"/>
</dbReference>
<organism evidence="5 6">
    <name type="scientific">Bacteroides intestinalis</name>
    <dbReference type="NCBI Taxonomy" id="329854"/>
    <lineage>
        <taxon>Bacteria</taxon>
        <taxon>Pseudomonadati</taxon>
        <taxon>Bacteroidota</taxon>
        <taxon>Bacteroidia</taxon>
        <taxon>Bacteroidales</taxon>
        <taxon>Bacteroidaceae</taxon>
        <taxon>Bacteroides</taxon>
    </lineage>
</organism>
<dbReference type="GO" id="GO:0015074">
    <property type="term" value="P:DNA integration"/>
    <property type="evidence" value="ECO:0007669"/>
    <property type="project" value="InterPro"/>
</dbReference>
<evidence type="ECO:0000256" key="3">
    <source>
        <dbReference type="ARBA" id="ARBA00023172"/>
    </source>
</evidence>
<gene>
    <name evidence="5" type="ORF">EAJ06_02890</name>
</gene>
<dbReference type="OrthoDB" id="1112270at2"/>
<dbReference type="GO" id="GO:0003677">
    <property type="term" value="F:DNA binding"/>
    <property type="evidence" value="ECO:0007669"/>
    <property type="project" value="UniProtKB-KW"/>
</dbReference>
<name>A0A4Q5HI71_9BACE</name>
<dbReference type="InterPro" id="IPR010998">
    <property type="entry name" value="Integrase_recombinase_N"/>
</dbReference>
<comment type="caution">
    <text evidence="5">The sequence shown here is derived from an EMBL/GenBank/DDBJ whole genome shotgun (WGS) entry which is preliminary data.</text>
</comment>
<dbReference type="InterPro" id="IPR013762">
    <property type="entry name" value="Integrase-like_cat_sf"/>
</dbReference>
<dbReference type="AlphaFoldDB" id="A0A4Q5HI71"/>
<dbReference type="PANTHER" id="PTHR30349">
    <property type="entry name" value="PHAGE INTEGRASE-RELATED"/>
    <property type="match status" value="1"/>
</dbReference>
<evidence type="ECO:0000259" key="4">
    <source>
        <dbReference type="PROSITE" id="PS51898"/>
    </source>
</evidence>
<dbReference type="InterPro" id="IPR025269">
    <property type="entry name" value="SAM-like_dom"/>
</dbReference>
<dbReference type="GO" id="GO:0006310">
    <property type="term" value="P:DNA recombination"/>
    <property type="evidence" value="ECO:0007669"/>
    <property type="project" value="UniProtKB-KW"/>
</dbReference>
<accession>A0A4Q5HI71</accession>
<evidence type="ECO:0000313" key="6">
    <source>
        <dbReference type="Proteomes" id="UP000291191"/>
    </source>
</evidence>
<dbReference type="Gene3D" id="1.10.443.10">
    <property type="entry name" value="Intergrase catalytic core"/>
    <property type="match status" value="1"/>
</dbReference>
<reference evidence="5 6" key="1">
    <citation type="journal article" date="2019" name="Science, e1252229">
        <title>Invertible promoters mediate bacterial phase variation, antibiotic resistance, and host adaptation in the gut.</title>
        <authorList>
            <person name="Jiang X."/>
            <person name="Hall A.B."/>
            <person name="Arthur T.D."/>
            <person name="Plichta D.R."/>
            <person name="Covington C.T."/>
            <person name="Poyet M."/>
            <person name="Crothers J."/>
            <person name="Moses P.L."/>
            <person name="Tolonen A.C."/>
            <person name="Vlamakis H."/>
            <person name="Alm E.J."/>
            <person name="Xavier R.J."/>
        </authorList>
    </citation>
    <scope>NUCLEOTIDE SEQUENCE [LARGE SCALE GENOMIC DNA]</scope>
    <source>
        <strain evidence="6">bf_0095</strain>
    </source>
</reference>
<dbReference type="PANTHER" id="PTHR30349:SF64">
    <property type="entry name" value="PROPHAGE INTEGRASE INTD-RELATED"/>
    <property type="match status" value="1"/>
</dbReference>
<sequence length="319" mass="36462">MNMKTVYLNKFMSSVVAELEMNGQYGTAHVCGSVLRSVMAFDGEGLPVSGITPLWLKAYEGYLLHKGGKGLAWNTVSTYMRMLQAVYNRAVVRKLAAFIPHQFRDVFTGRKADHRRVLERDDMQKLLLDREPDITSPGMAWARACLELMFRFHGMPFVDLAHLRKSDLKDGYLTLRRRKTGMPLSARVDGRAMQLLERYRNRDDTSPYLLCFLDGNLEGMAAYRDYQRILRLLNSRLRALALWKKVQGKVTSYSARHTWATVGRYCHIPIEVISEGLGHASVTTTEGYMKGFGNSRMDRANKVIMNYIFKGLSNAVDKW</sequence>
<dbReference type="SUPFAM" id="SSF56349">
    <property type="entry name" value="DNA breaking-rejoining enzymes"/>
    <property type="match status" value="1"/>
</dbReference>
<keyword evidence="6" id="KW-1185">Reference proteome</keyword>
<dbReference type="Proteomes" id="UP000291191">
    <property type="component" value="Unassembled WGS sequence"/>
</dbReference>
<evidence type="ECO:0000313" key="5">
    <source>
        <dbReference type="EMBL" id="RYT82568.1"/>
    </source>
</evidence>
<dbReference type="InterPro" id="IPR002104">
    <property type="entry name" value="Integrase_catalytic"/>
</dbReference>
<proteinExistence type="inferred from homology"/>
<feature type="domain" description="Tyr recombinase" evidence="4">
    <location>
        <begin position="113"/>
        <end position="302"/>
    </location>
</feature>
<keyword evidence="2" id="KW-0238">DNA-binding</keyword>
<dbReference type="InterPro" id="IPR011010">
    <property type="entry name" value="DNA_brk_join_enz"/>
</dbReference>
<keyword evidence="3" id="KW-0233">DNA recombination</keyword>
<dbReference type="Gene3D" id="1.10.150.130">
    <property type="match status" value="1"/>
</dbReference>
<dbReference type="PROSITE" id="PS51898">
    <property type="entry name" value="TYR_RECOMBINASE"/>
    <property type="match status" value="1"/>
</dbReference>
<protein>
    <submittedName>
        <fullName evidence="5">Integrase</fullName>
    </submittedName>
</protein>
<comment type="similarity">
    <text evidence="1">Belongs to the 'phage' integrase family.</text>
</comment>
<evidence type="ECO:0000256" key="2">
    <source>
        <dbReference type="ARBA" id="ARBA00023125"/>
    </source>
</evidence>
<dbReference type="EMBL" id="RCXO01000002">
    <property type="protein sequence ID" value="RYT82568.1"/>
    <property type="molecule type" value="Genomic_DNA"/>
</dbReference>